<keyword evidence="2" id="KW-1185">Reference proteome</keyword>
<reference evidence="1" key="1">
    <citation type="journal article" date="2023" name="PLoS Negl. Trop. Dis.">
        <title>A genome sequence for Biomphalaria pfeifferi, the major vector snail for the human-infecting parasite Schistosoma mansoni.</title>
        <authorList>
            <person name="Bu L."/>
            <person name="Lu L."/>
            <person name="Laidemitt M.R."/>
            <person name="Zhang S.M."/>
            <person name="Mutuku M."/>
            <person name="Mkoji G."/>
            <person name="Steinauer M."/>
            <person name="Loker E.S."/>
        </authorList>
    </citation>
    <scope>NUCLEOTIDE SEQUENCE</scope>
    <source>
        <strain evidence="1">KasaAsao</strain>
    </source>
</reference>
<accession>A0AAD8BPX2</accession>
<dbReference type="EMBL" id="JASAOG010000053">
    <property type="protein sequence ID" value="KAK0057690.1"/>
    <property type="molecule type" value="Genomic_DNA"/>
</dbReference>
<dbReference type="AlphaFoldDB" id="A0AAD8BPX2"/>
<gene>
    <name evidence="1" type="ORF">Bpfe_012920</name>
</gene>
<proteinExistence type="predicted"/>
<protein>
    <submittedName>
        <fullName evidence="1">Uncharacterized protein</fullName>
    </submittedName>
</protein>
<feature type="non-terminal residue" evidence="1">
    <location>
        <position position="1"/>
    </location>
</feature>
<name>A0AAD8BPX2_BIOPF</name>
<reference evidence="1" key="2">
    <citation type="submission" date="2023-04" db="EMBL/GenBank/DDBJ databases">
        <authorList>
            <person name="Bu L."/>
            <person name="Lu L."/>
            <person name="Laidemitt M.R."/>
            <person name="Zhang S.M."/>
            <person name="Mutuku M."/>
            <person name="Mkoji G."/>
            <person name="Steinauer M."/>
            <person name="Loker E.S."/>
        </authorList>
    </citation>
    <scope>NUCLEOTIDE SEQUENCE</scope>
    <source>
        <strain evidence="1">KasaAsao</strain>
        <tissue evidence="1">Whole Snail</tissue>
    </source>
</reference>
<comment type="caution">
    <text evidence="1">The sequence shown here is derived from an EMBL/GenBank/DDBJ whole genome shotgun (WGS) entry which is preliminary data.</text>
</comment>
<evidence type="ECO:0000313" key="1">
    <source>
        <dbReference type="EMBL" id="KAK0057690.1"/>
    </source>
</evidence>
<organism evidence="1 2">
    <name type="scientific">Biomphalaria pfeifferi</name>
    <name type="common">Bloodfluke planorb</name>
    <name type="synonym">Freshwater snail</name>
    <dbReference type="NCBI Taxonomy" id="112525"/>
    <lineage>
        <taxon>Eukaryota</taxon>
        <taxon>Metazoa</taxon>
        <taxon>Spiralia</taxon>
        <taxon>Lophotrochozoa</taxon>
        <taxon>Mollusca</taxon>
        <taxon>Gastropoda</taxon>
        <taxon>Heterobranchia</taxon>
        <taxon>Euthyneura</taxon>
        <taxon>Panpulmonata</taxon>
        <taxon>Hygrophila</taxon>
        <taxon>Lymnaeoidea</taxon>
        <taxon>Planorbidae</taxon>
        <taxon>Biomphalaria</taxon>
    </lineage>
</organism>
<sequence length="77" mass="8817">QTYTVPVIHRRSVTEICNIITDSCKNIRFPLDTPSLKMSEAIAASREKAPIIKLELQRLQSYLNNTLNTCNEIQEIK</sequence>
<evidence type="ECO:0000313" key="2">
    <source>
        <dbReference type="Proteomes" id="UP001233172"/>
    </source>
</evidence>
<dbReference type="Proteomes" id="UP001233172">
    <property type="component" value="Unassembled WGS sequence"/>
</dbReference>
<feature type="non-terminal residue" evidence="1">
    <location>
        <position position="77"/>
    </location>
</feature>